<dbReference type="GO" id="GO:0020037">
    <property type="term" value="F:heme binding"/>
    <property type="evidence" value="ECO:0007669"/>
    <property type="project" value="InterPro"/>
</dbReference>
<dbReference type="Gene3D" id="1.10.630.10">
    <property type="entry name" value="Cytochrome P450"/>
    <property type="match status" value="3"/>
</dbReference>
<comment type="cofactor">
    <cofactor evidence="1 13">
        <name>heme</name>
        <dbReference type="ChEBI" id="CHEBI:30413"/>
    </cofactor>
</comment>
<keyword evidence="8" id="KW-1133">Transmembrane helix</keyword>
<comment type="similarity">
    <text evidence="4">Belongs to the cytochrome P450 family.</text>
</comment>
<evidence type="ECO:0000313" key="17">
    <source>
        <dbReference type="EMBL" id="KAJ8474788.1"/>
    </source>
</evidence>
<dbReference type="CDD" id="cd11065">
    <property type="entry name" value="CYP64-like"/>
    <property type="match status" value="1"/>
</dbReference>
<dbReference type="GO" id="GO:0004497">
    <property type="term" value="F:monooxygenase activity"/>
    <property type="evidence" value="ECO:0007669"/>
    <property type="project" value="UniProtKB-KW"/>
</dbReference>
<evidence type="ECO:0000256" key="13">
    <source>
        <dbReference type="PIRSR" id="PIRSR602401-1"/>
    </source>
</evidence>
<dbReference type="InterPro" id="IPR002401">
    <property type="entry name" value="Cyt_P450_E_grp-I"/>
</dbReference>
<dbReference type="Pfam" id="PF06985">
    <property type="entry name" value="HET"/>
    <property type="match status" value="1"/>
</dbReference>
<dbReference type="Pfam" id="PF00067">
    <property type="entry name" value="p450"/>
    <property type="match status" value="2"/>
</dbReference>
<keyword evidence="7 13" id="KW-0479">Metal-binding</keyword>
<keyword evidence="11" id="KW-0503">Monooxygenase</keyword>
<evidence type="ECO:0000256" key="6">
    <source>
        <dbReference type="ARBA" id="ARBA00022692"/>
    </source>
</evidence>
<evidence type="ECO:0000256" key="3">
    <source>
        <dbReference type="ARBA" id="ARBA00005179"/>
    </source>
</evidence>
<sequence length="1710" mass="191664">MPAQQHVNFKIVIHALEARGRSHDSAVALMASGKSTLRRLRFDRYASKALARNSSLRCQSGLCITLDASPTLHRAAGCDFDLQVIPFAIMIWDFLEPSRALCAAVLLVLMLRYWKSFIDLRSRRRGLPFPPGPTRWPLLGNLLNAPSAWKPWLGYQKLIAKYGDVVYLEVLGRSMVILESAEIMTEFLEKRSAITSDRPPSPLSFLYVSPRSSRAFYQYTDIELSLLFESVGQQDNIGFLRYGPRWRSLRRGFWQHFHSGTILAHHAMQESFARKALARFLEPTSDVKAVIHYAFAGAILKVVYGVEVEDEKDPRVTALDEAFDGVREITAPVQFMLEMLPFLSRLPRWTPNLGALIAKLDRSKAAHQRVAIEQYNHTKNKVLLATVARSGSPYDEETTVIPIAAVAAEAGADTTSSTAEGFFLAMSLYPEVQKKARAELDAVVGPDRLPTFSDRENLVACMHNPEVYPEPDTFNPDRFIRDGRLRNDVLDPASIIFGFGRRKCPGRHFADAMLYIIVATALHVFDISPPLDEHGRPINVRFEQSHGFISASTDVRARRRGLSLPPGPKRWPLFGNLFNAPSSWKPWLGYRKLTAQYGDIVYLEVLGRPMVVLGSPGIIYEFLEKRSAITSDRPDSPLFSLVGQQDNIGMQRYGSKWRRLRRAFWQYFHSGVVPTYQPQQESLVRKALARFLEQTSDVKEVIHYAFGSAILKLVYDIDAEDERDWRVTALDAAFDGVHAITAPVQFVFEMLPFLSRLPTWTPKLGTFIKRMSDSRAAHRRIATELNDYAKIRAASGEDDSSIVCKLLSRAAISGYELDEEEEEMVIPAVAAVAAEGGADTTSSTAEGFFLAIALHPEVQKKARVELDAVVGPGRLPDFNDRKDLVYVNAVVQEALRWHTVLPLGMIHMTTEDSELRGQFIPAGTLTIANVWACMHNPDLYPEPDVFNPDRFVRDGKLRDDVLNPTSIIFGFGRRKCPGRHYADAILYIIIATVLHVFDVSPPLDEDGRPISINYEQSHGFISMPRFLDTKTGQFVWVSDPKGVRYAILSHTWYTSSEGGEQTYEDILRVQAAAAAEEQGISGSNASQPSDEALPGTRPSILHRPELSEKIRGFCTYAQKAGYDFAWADMCCIDKSSSAELSEAINSMFEWYRLANVCYVYLADVSYTSESDESDVEFSIHTVEENLRRIRKEFRESRWHTRGWTLQELLAPRPVVFLSRTWAVLGNKLGVARILEEITGVDASILTGRAELASASVAQRMSWAAHRETTRVEDRAYSLMGIFGVFMSPVYGEGHNAFLRLQEEIIRTIPDQSIFAWGSYVDISARSHSTDVVTVGPMSDNLDIGLRGEALLAQSPLVFKYSSDIGPVPSTQFARLLGTKHESLPHLHCVFTPQGISIQLPCIDTTARRLYTRVMDIFAGSPRFDYGHLALLRCRVRDGPFIALPLSSKSKAKDDDHLKVDPHLILCSTDDVSSLNVFGRTIRLNERFFKAARGRGWKLLMQNTLLLASEPHSTYTDWKARAHTVTKTLSSRLVLELAPWCDGELDTLGFSTAIVDSDVPPPTHSHGFNAFTPISFLILPHPGWSTDDNDEALSFFLDVEVIVEEWAATTPATALGRNLHWVDPTSDSPFSVTLTHRRMSHADSDASVDDSEASEDDSLTTMKKTVIAMRARLLHVSTLSQSGATLYAERDFQIPVRRRENPPEMYLESPS</sequence>
<evidence type="ECO:0000259" key="16">
    <source>
        <dbReference type="Pfam" id="PF26640"/>
    </source>
</evidence>
<comment type="subcellular location">
    <subcellularLocation>
        <location evidence="2">Membrane</location>
        <topology evidence="2">Single-pass membrane protein</topology>
    </subcellularLocation>
</comment>
<dbReference type="GO" id="GO:0016020">
    <property type="term" value="C:membrane"/>
    <property type="evidence" value="ECO:0007669"/>
    <property type="project" value="UniProtKB-SubCell"/>
</dbReference>
<keyword evidence="6" id="KW-0812">Transmembrane</keyword>
<evidence type="ECO:0000256" key="14">
    <source>
        <dbReference type="SAM" id="MobiDB-lite"/>
    </source>
</evidence>
<keyword evidence="5 13" id="KW-0349">Heme</keyword>
<evidence type="ECO:0000256" key="1">
    <source>
        <dbReference type="ARBA" id="ARBA00001971"/>
    </source>
</evidence>
<evidence type="ECO:0000256" key="5">
    <source>
        <dbReference type="ARBA" id="ARBA00022617"/>
    </source>
</evidence>
<dbReference type="SUPFAM" id="SSF48264">
    <property type="entry name" value="Cytochrome P450"/>
    <property type="match status" value="2"/>
</dbReference>
<dbReference type="Pfam" id="PF26640">
    <property type="entry name" value="DUF8212"/>
    <property type="match status" value="1"/>
</dbReference>
<dbReference type="GO" id="GO:0016705">
    <property type="term" value="F:oxidoreductase activity, acting on paired donors, with incorporation or reduction of molecular oxygen"/>
    <property type="evidence" value="ECO:0007669"/>
    <property type="project" value="InterPro"/>
</dbReference>
<evidence type="ECO:0000256" key="10">
    <source>
        <dbReference type="ARBA" id="ARBA00023004"/>
    </source>
</evidence>
<evidence type="ECO:0000256" key="2">
    <source>
        <dbReference type="ARBA" id="ARBA00004167"/>
    </source>
</evidence>
<evidence type="ECO:0000256" key="12">
    <source>
        <dbReference type="ARBA" id="ARBA00023136"/>
    </source>
</evidence>
<dbReference type="InterPro" id="IPR017972">
    <property type="entry name" value="Cyt_P450_CS"/>
</dbReference>
<evidence type="ECO:0000256" key="7">
    <source>
        <dbReference type="ARBA" id="ARBA00022723"/>
    </source>
</evidence>
<accession>A0AAD7TR03</accession>
<feature type="compositionally biased region" description="Polar residues" evidence="14">
    <location>
        <begin position="1080"/>
        <end position="1089"/>
    </location>
</feature>
<keyword evidence="9" id="KW-0560">Oxidoreductase</keyword>
<evidence type="ECO:0000259" key="15">
    <source>
        <dbReference type="Pfam" id="PF06985"/>
    </source>
</evidence>
<feature type="domain" description="DUF8212" evidence="16">
    <location>
        <begin position="1295"/>
        <end position="1439"/>
    </location>
</feature>
<comment type="caution">
    <text evidence="17">The sequence shown here is derived from an EMBL/GenBank/DDBJ whole genome shotgun (WGS) entry which is preliminary data.</text>
</comment>
<dbReference type="PRINTS" id="PR00463">
    <property type="entry name" value="EP450I"/>
</dbReference>
<evidence type="ECO:0000313" key="18">
    <source>
        <dbReference type="Proteomes" id="UP001215151"/>
    </source>
</evidence>
<dbReference type="InterPro" id="IPR036396">
    <property type="entry name" value="Cyt_P450_sf"/>
</dbReference>
<evidence type="ECO:0000256" key="11">
    <source>
        <dbReference type="ARBA" id="ARBA00023033"/>
    </source>
</evidence>
<dbReference type="EMBL" id="JAPEVG010000177">
    <property type="protein sequence ID" value="KAJ8474788.1"/>
    <property type="molecule type" value="Genomic_DNA"/>
</dbReference>
<evidence type="ECO:0008006" key="19">
    <source>
        <dbReference type="Google" id="ProtNLM"/>
    </source>
</evidence>
<name>A0AAD7TR03_9APHY</name>
<gene>
    <name evidence="17" type="ORF">ONZ51_g6977</name>
</gene>
<keyword evidence="12" id="KW-0472">Membrane</keyword>
<dbReference type="PANTHER" id="PTHR46300:SF7">
    <property type="entry name" value="P450, PUTATIVE (EUROFUNG)-RELATED"/>
    <property type="match status" value="1"/>
</dbReference>
<dbReference type="InterPro" id="IPR001128">
    <property type="entry name" value="Cyt_P450"/>
</dbReference>
<dbReference type="InterPro" id="IPR058525">
    <property type="entry name" value="DUF8212"/>
</dbReference>
<dbReference type="InterPro" id="IPR050364">
    <property type="entry name" value="Cytochrome_P450_fung"/>
</dbReference>
<evidence type="ECO:0000256" key="4">
    <source>
        <dbReference type="ARBA" id="ARBA00010617"/>
    </source>
</evidence>
<evidence type="ECO:0000256" key="8">
    <source>
        <dbReference type="ARBA" id="ARBA00022989"/>
    </source>
</evidence>
<dbReference type="Proteomes" id="UP001215151">
    <property type="component" value="Unassembled WGS sequence"/>
</dbReference>
<feature type="region of interest" description="Disordered" evidence="14">
    <location>
        <begin position="1078"/>
        <end position="1098"/>
    </location>
</feature>
<dbReference type="PANTHER" id="PTHR46300">
    <property type="entry name" value="P450, PUTATIVE (EUROFUNG)-RELATED-RELATED"/>
    <property type="match status" value="1"/>
</dbReference>
<dbReference type="GO" id="GO:0005506">
    <property type="term" value="F:iron ion binding"/>
    <property type="evidence" value="ECO:0007669"/>
    <property type="project" value="InterPro"/>
</dbReference>
<feature type="domain" description="Heterokaryon incompatibility" evidence="15">
    <location>
        <begin position="1045"/>
        <end position="1207"/>
    </location>
</feature>
<organism evidence="17 18">
    <name type="scientific">Trametes cubensis</name>
    <dbReference type="NCBI Taxonomy" id="1111947"/>
    <lineage>
        <taxon>Eukaryota</taxon>
        <taxon>Fungi</taxon>
        <taxon>Dikarya</taxon>
        <taxon>Basidiomycota</taxon>
        <taxon>Agaricomycotina</taxon>
        <taxon>Agaricomycetes</taxon>
        <taxon>Polyporales</taxon>
        <taxon>Polyporaceae</taxon>
        <taxon>Trametes</taxon>
    </lineage>
</organism>
<reference evidence="17" key="1">
    <citation type="submission" date="2022-11" db="EMBL/GenBank/DDBJ databases">
        <title>Genome Sequence of Cubamyces cubensis.</title>
        <authorList>
            <person name="Buettner E."/>
        </authorList>
    </citation>
    <scope>NUCLEOTIDE SEQUENCE</scope>
    <source>
        <strain evidence="17">MPL-01</strain>
    </source>
</reference>
<proteinExistence type="inferred from homology"/>
<feature type="binding site" description="axial binding residue" evidence="13">
    <location>
        <position position="976"/>
    </location>
    <ligand>
        <name>heme</name>
        <dbReference type="ChEBI" id="CHEBI:30413"/>
    </ligand>
    <ligandPart>
        <name>Fe</name>
        <dbReference type="ChEBI" id="CHEBI:18248"/>
    </ligandPart>
</feature>
<protein>
    <recommendedName>
        <fullName evidence="19">Cytochrome P450</fullName>
    </recommendedName>
</protein>
<dbReference type="PROSITE" id="PS00086">
    <property type="entry name" value="CYTOCHROME_P450"/>
    <property type="match status" value="2"/>
</dbReference>
<keyword evidence="10 13" id="KW-0408">Iron</keyword>
<dbReference type="InterPro" id="IPR010730">
    <property type="entry name" value="HET"/>
</dbReference>
<keyword evidence="18" id="KW-1185">Reference proteome</keyword>
<comment type="pathway">
    <text evidence="3">Secondary metabolite biosynthesis.</text>
</comment>
<evidence type="ECO:0000256" key="9">
    <source>
        <dbReference type="ARBA" id="ARBA00023002"/>
    </source>
</evidence>